<evidence type="ECO:0000313" key="1">
    <source>
        <dbReference type="EMBL" id="MPC65774.1"/>
    </source>
</evidence>
<sequence>METWRQDTMNSTRTLYNTTSFGNKLEQSQTNTPLLTIPLCFWPPLWKDFNSRSLCFSSCQHKGSLEHCLLQDRCAADSNSSDLCDTPVQLPACKAATSTEVMVNMEVGLPPTADVAMPTEALPPLPAPNKRICPTSPVKDATGDKTSRIEQDFQPHPDQYVKVSFLWC</sequence>
<comment type="caution">
    <text evidence="1">The sequence shown here is derived from an EMBL/GenBank/DDBJ whole genome shotgun (WGS) entry which is preliminary data.</text>
</comment>
<protein>
    <submittedName>
        <fullName evidence="1">Uncharacterized protein</fullName>
    </submittedName>
</protein>
<proteinExistence type="predicted"/>
<dbReference type="Proteomes" id="UP000324222">
    <property type="component" value="Unassembled WGS sequence"/>
</dbReference>
<dbReference type="EMBL" id="VSRR010023815">
    <property type="protein sequence ID" value="MPC65774.1"/>
    <property type="molecule type" value="Genomic_DNA"/>
</dbReference>
<organism evidence="1 2">
    <name type="scientific">Portunus trituberculatus</name>
    <name type="common">Swimming crab</name>
    <name type="synonym">Neptunus trituberculatus</name>
    <dbReference type="NCBI Taxonomy" id="210409"/>
    <lineage>
        <taxon>Eukaryota</taxon>
        <taxon>Metazoa</taxon>
        <taxon>Ecdysozoa</taxon>
        <taxon>Arthropoda</taxon>
        <taxon>Crustacea</taxon>
        <taxon>Multicrustacea</taxon>
        <taxon>Malacostraca</taxon>
        <taxon>Eumalacostraca</taxon>
        <taxon>Eucarida</taxon>
        <taxon>Decapoda</taxon>
        <taxon>Pleocyemata</taxon>
        <taxon>Brachyura</taxon>
        <taxon>Eubrachyura</taxon>
        <taxon>Portunoidea</taxon>
        <taxon>Portunidae</taxon>
        <taxon>Portuninae</taxon>
        <taxon>Portunus</taxon>
    </lineage>
</organism>
<evidence type="ECO:0000313" key="2">
    <source>
        <dbReference type="Proteomes" id="UP000324222"/>
    </source>
</evidence>
<gene>
    <name evidence="1" type="ORF">E2C01_059910</name>
</gene>
<dbReference type="AlphaFoldDB" id="A0A5B7HAK8"/>
<reference evidence="1 2" key="1">
    <citation type="submission" date="2019-05" db="EMBL/GenBank/DDBJ databases">
        <title>Another draft genome of Portunus trituberculatus and its Hox gene families provides insights of decapod evolution.</title>
        <authorList>
            <person name="Jeong J.-H."/>
            <person name="Song I."/>
            <person name="Kim S."/>
            <person name="Choi T."/>
            <person name="Kim D."/>
            <person name="Ryu S."/>
            <person name="Kim W."/>
        </authorList>
    </citation>
    <scope>NUCLEOTIDE SEQUENCE [LARGE SCALE GENOMIC DNA]</scope>
    <source>
        <tissue evidence="1">Muscle</tissue>
    </source>
</reference>
<accession>A0A5B7HAK8</accession>
<keyword evidence="2" id="KW-1185">Reference proteome</keyword>
<name>A0A5B7HAK8_PORTR</name>